<proteinExistence type="predicted"/>
<evidence type="ECO:0000259" key="1">
    <source>
        <dbReference type="Pfam" id="PF21745"/>
    </source>
</evidence>
<dbReference type="AlphaFoldDB" id="A0A4Y7J9Z3"/>
<dbReference type="Proteomes" id="UP000316621">
    <property type="component" value="Chromosome 3"/>
</dbReference>
<reference evidence="2 3" key="1">
    <citation type="journal article" date="2018" name="Science">
        <title>The opium poppy genome and morphinan production.</title>
        <authorList>
            <person name="Guo L."/>
            <person name="Winzer T."/>
            <person name="Yang X."/>
            <person name="Li Y."/>
            <person name="Ning Z."/>
            <person name="He Z."/>
            <person name="Teodor R."/>
            <person name="Lu Y."/>
            <person name="Bowser T.A."/>
            <person name="Graham I.A."/>
            <person name="Ye K."/>
        </authorList>
    </citation>
    <scope>NUCLEOTIDE SEQUENCE [LARGE SCALE GENOMIC DNA]</scope>
    <source>
        <strain evidence="3">cv. HN1</strain>
        <tissue evidence="2">Leaves</tissue>
    </source>
</reference>
<keyword evidence="3" id="KW-1185">Reference proteome</keyword>
<accession>A0A4Y7J9Z3</accession>
<evidence type="ECO:0000313" key="3">
    <source>
        <dbReference type="Proteomes" id="UP000316621"/>
    </source>
</evidence>
<organism evidence="2 3">
    <name type="scientific">Papaver somniferum</name>
    <name type="common">Opium poppy</name>
    <dbReference type="NCBI Taxonomy" id="3469"/>
    <lineage>
        <taxon>Eukaryota</taxon>
        <taxon>Viridiplantae</taxon>
        <taxon>Streptophyta</taxon>
        <taxon>Embryophyta</taxon>
        <taxon>Tracheophyta</taxon>
        <taxon>Spermatophyta</taxon>
        <taxon>Magnoliopsida</taxon>
        <taxon>Ranunculales</taxon>
        <taxon>Papaveraceae</taxon>
        <taxon>Papaveroideae</taxon>
        <taxon>Papaver</taxon>
    </lineage>
</organism>
<name>A0A4Y7J9Z3_PAPSO</name>
<gene>
    <name evidence="2" type="ORF">C5167_015293</name>
</gene>
<sequence length="228" mass="25979">MRLVSGEYVYVTNKSRPWGRMVMQISAPKILYKETGSSTAFQVLQEMTSMGESHMCCWLLESMPMGEFACENLTEKVSRGFEKNLMESILRNSIKKMEGLALEGLSIMMGAKGKAAKEKRAETRKECIIIAVLIQMRDPEESYKSFGDVMIGLVEVFVAEESGFYIEGVHVAGIWNGFQRPNAKIRARKMEIKDEENHIWSVTLRSCEERYNCTCWKCVRNPNLAFAS</sequence>
<dbReference type="OrthoDB" id="640135at2759"/>
<evidence type="ECO:0000313" key="2">
    <source>
        <dbReference type="EMBL" id="RZC56435.1"/>
    </source>
</evidence>
<dbReference type="InterPro" id="IPR048972">
    <property type="entry name" value="PMI1_PMIR1-2_C"/>
</dbReference>
<dbReference type="EMBL" id="CM010717">
    <property type="protein sequence ID" value="RZC56435.1"/>
    <property type="molecule type" value="Genomic_DNA"/>
</dbReference>
<dbReference type="Gramene" id="RZC56435">
    <property type="protein sequence ID" value="RZC56435"/>
    <property type="gene ID" value="C5167_015293"/>
</dbReference>
<feature type="domain" description="PMI1/PMIR1-2 C-terminal" evidence="1">
    <location>
        <begin position="21"/>
        <end position="68"/>
    </location>
</feature>
<dbReference type="OMA" id="PMIGVME"/>
<protein>
    <recommendedName>
        <fullName evidence="1">PMI1/PMIR1-2 C-terminal domain-containing protein</fullName>
    </recommendedName>
</protein>
<dbReference type="Pfam" id="PF21745">
    <property type="entry name" value="PMI1_PMIR1-2_C"/>
    <property type="match status" value="1"/>
</dbReference>